<keyword evidence="1" id="KW-0808">Transferase</keyword>
<dbReference type="Proteomes" id="UP001141619">
    <property type="component" value="Unassembled WGS sequence"/>
</dbReference>
<reference evidence="1" key="1">
    <citation type="submission" date="2022-08" db="EMBL/GenBank/DDBJ databases">
        <authorList>
            <person name="Vandamme P."/>
            <person name="Hettiarachchi A."/>
            <person name="Peeters C."/>
            <person name="Cnockaert M."/>
            <person name="Carlier A."/>
        </authorList>
    </citation>
    <scope>NUCLEOTIDE SEQUENCE</scope>
    <source>
        <strain evidence="1">LMG 31809</strain>
    </source>
</reference>
<dbReference type="Gene3D" id="3.40.50.150">
    <property type="entry name" value="Vaccinia Virus protein VP39"/>
    <property type="match status" value="1"/>
</dbReference>
<dbReference type="GO" id="GO:0008168">
    <property type="term" value="F:methyltransferase activity"/>
    <property type="evidence" value="ECO:0007669"/>
    <property type="project" value="UniProtKB-KW"/>
</dbReference>
<dbReference type="CDD" id="cd02440">
    <property type="entry name" value="AdoMet_MTases"/>
    <property type="match status" value="1"/>
</dbReference>
<reference evidence="1" key="2">
    <citation type="journal article" date="2023" name="Syst. Appl. Microbiol.">
        <title>Govania unica gen. nov., sp. nov., a rare biosphere bacterium that represents a novel family in the class Alphaproteobacteria.</title>
        <authorList>
            <person name="Vandamme P."/>
            <person name="Peeters C."/>
            <person name="Hettiarachchi A."/>
            <person name="Cnockaert M."/>
            <person name="Carlier A."/>
        </authorList>
    </citation>
    <scope>NUCLEOTIDE SEQUENCE</scope>
    <source>
        <strain evidence="1">LMG 31809</strain>
    </source>
</reference>
<dbReference type="EMBL" id="JANWOI010000006">
    <property type="protein sequence ID" value="MDA5195132.1"/>
    <property type="molecule type" value="Genomic_DNA"/>
</dbReference>
<dbReference type="PANTHER" id="PTHR43861:SF6">
    <property type="entry name" value="METHYLTRANSFERASE TYPE 11"/>
    <property type="match status" value="1"/>
</dbReference>
<proteinExistence type="predicted"/>
<organism evidence="1 2">
    <name type="scientific">Govanella unica</name>
    <dbReference type="NCBI Taxonomy" id="2975056"/>
    <lineage>
        <taxon>Bacteria</taxon>
        <taxon>Pseudomonadati</taxon>
        <taxon>Pseudomonadota</taxon>
        <taxon>Alphaproteobacteria</taxon>
        <taxon>Emcibacterales</taxon>
        <taxon>Govanellaceae</taxon>
        <taxon>Govanella</taxon>
    </lineage>
</organism>
<accession>A0A9X3U0R4</accession>
<gene>
    <name evidence="1" type="ORF">NYP16_14365</name>
</gene>
<keyword evidence="2" id="KW-1185">Reference proteome</keyword>
<evidence type="ECO:0000313" key="1">
    <source>
        <dbReference type="EMBL" id="MDA5195132.1"/>
    </source>
</evidence>
<keyword evidence="1" id="KW-0489">Methyltransferase</keyword>
<dbReference type="SUPFAM" id="SSF53335">
    <property type="entry name" value="S-adenosyl-L-methionine-dependent methyltransferases"/>
    <property type="match status" value="1"/>
</dbReference>
<dbReference type="Pfam" id="PF13489">
    <property type="entry name" value="Methyltransf_23"/>
    <property type="match status" value="1"/>
</dbReference>
<dbReference type="PANTHER" id="PTHR43861">
    <property type="entry name" value="TRANS-ACONITATE 2-METHYLTRANSFERASE-RELATED"/>
    <property type="match status" value="1"/>
</dbReference>
<name>A0A9X3U0R4_9PROT</name>
<dbReference type="GO" id="GO:0032259">
    <property type="term" value="P:methylation"/>
    <property type="evidence" value="ECO:0007669"/>
    <property type="project" value="UniProtKB-KW"/>
</dbReference>
<protein>
    <submittedName>
        <fullName evidence="1">Class I SAM-dependent methyltransferase</fullName>
    </submittedName>
</protein>
<comment type="caution">
    <text evidence="1">The sequence shown here is derived from an EMBL/GenBank/DDBJ whole genome shotgun (WGS) entry which is preliminary data.</text>
</comment>
<dbReference type="InterPro" id="IPR029063">
    <property type="entry name" value="SAM-dependent_MTases_sf"/>
</dbReference>
<sequence>MYSANGTHCPACGQNQTIKRYVRPATDQPGDWISIIECDDCLFAWQWPLVRSTAESVDFFDEAYGAGEVDGYFDVNRRRAVATMEVDYLEELGLSGQLLDIGCGDGIFSVTAAARGFDVIGLDVALPPSLLTEGSVASYALLRGTTDDLPTGLSFDVVTLWDVIEHVESPAGLIEAAKSRLKPGGWLVIETGNFESADRVEGGNEWWCWQKDHRWYFTPKVLHRILEAQGFGNFQLCDRLLRPGLRAQSGGLGRDVKRYVSLAVHHPSRMLEFYKTFRTLRRVRSAGPTSALGILTLAAQFNA</sequence>
<dbReference type="RefSeq" id="WP_274944847.1">
    <property type="nucleotide sequence ID" value="NZ_JANWOI010000006.1"/>
</dbReference>
<evidence type="ECO:0000313" key="2">
    <source>
        <dbReference type="Proteomes" id="UP001141619"/>
    </source>
</evidence>
<dbReference type="AlphaFoldDB" id="A0A9X3U0R4"/>